<dbReference type="PIRSF" id="PIRSF006386">
    <property type="entry name" value="HCCAis_GSTk"/>
    <property type="match status" value="1"/>
</dbReference>
<dbReference type="Pfam" id="PF01323">
    <property type="entry name" value="DSBA"/>
    <property type="match status" value="1"/>
</dbReference>
<dbReference type="OrthoDB" id="8560325at2"/>
<dbReference type="Gene3D" id="3.40.30.10">
    <property type="entry name" value="Glutaredoxin"/>
    <property type="match status" value="1"/>
</dbReference>
<dbReference type="GO" id="GO:0004364">
    <property type="term" value="F:glutathione transferase activity"/>
    <property type="evidence" value="ECO:0007669"/>
    <property type="project" value="TreeGrafter"/>
</dbReference>
<proteinExistence type="inferred from homology"/>
<dbReference type="SUPFAM" id="SSF52833">
    <property type="entry name" value="Thioredoxin-like"/>
    <property type="match status" value="1"/>
</dbReference>
<dbReference type="InterPro" id="IPR014440">
    <property type="entry name" value="HCCAis_GSTk"/>
</dbReference>
<dbReference type="InterPro" id="IPR036249">
    <property type="entry name" value="Thioredoxin-like_sf"/>
</dbReference>
<feature type="active site" description="Nucleophile" evidence="2">
    <location>
        <position position="12"/>
    </location>
</feature>
<evidence type="ECO:0000256" key="1">
    <source>
        <dbReference type="PIRNR" id="PIRNR006386"/>
    </source>
</evidence>
<dbReference type="PANTHER" id="PTHR42943">
    <property type="entry name" value="GLUTATHIONE S-TRANSFERASE KAPPA"/>
    <property type="match status" value="1"/>
</dbReference>
<reference evidence="4 5" key="1">
    <citation type="submission" date="2018-05" db="EMBL/GenBank/DDBJ databases">
        <title>Rhodoferax soyangensis sp.nov., isolated from an oligotrophic freshwater lake.</title>
        <authorList>
            <person name="Park M."/>
        </authorList>
    </citation>
    <scope>NUCLEOTIDE SEQUENCE [LARGE SCALE GENOMIC DNA]</scope>
    <source>
        <strain evidence="4 5">IMCC26218</strain>
    </source>
</reference>
<dbReference type="RefSeq" id="WP_117178338.1">
    <property type="nucleotide sequence ID" value="NZ_QFZK01000009.1"/>
</dbReference>
<dbReference type="GO" id="GO:1901170">
    <property type="term" value="P:naphthalene catabolic process"/>
    <property type="evidence" value="ECO:0007669"/>
    <property type="project" value="InterPro"/>
</dbReference>
<dbReference type="EC" id="5.99.1.4" evidence="1"/>
<evidence type="ECO:0000313" key="5">
    <source>
        <dbReference type="Proteomes" id="UP000260665"/>
    </source>
</evidence>
<dbReference type="InterPro" id="IPR044087">
    <property type="entry name" value="NahD-like"/>
</dbReference>
<evidence type="ECO:0000256" key="2">
    <source>
        <dbReference type="PIRSR" id="PIRSR006386-1"/>
    </source>
</evidence>
<evidence type="ECO:0000259" key="3">
    <source>
        <dbReference type="Pfam" id="PF01323"/>
    </source>
</evidence>
<dbReference type="InterPro" id="IPR051924">
    <property type="entry name" value="GST_Kappa/NadH"/>
</dbReference>
<dbReference type="PANTHER" id="PTHR42943:SF2">
    <property type="entry name" value="GLUTATHIONE S-TRANSFERASE KAPPA 1"/>
    <property type="match status" value="1"/>
</dbReference>
<name>A0A3E1R9W3_9BURK</name>
<gene>
    <name evidence="4" type="ORF">DIC66_14220</name>
</gene>
<dbReference type="GO" id="GO:0006749">
    <property type="term" value="P:glutathione metabolic process"/>
    <property type="evidence" value="ECO:0007669"/>
    <property type="project" value="TreeGrafter"/>
</dbReference>
<protein>
    <recommendedName>
        <fullName evidence="1">2-hydroxychromene-2-carboxylate isomerase</fullName>
        <ecNumber evidence="1">5.99.1.4</ecNumber>
    </recommendedName>
</protein>
<dbReference type="InterPro" id="IPR001853">
    <property type="entry name" value="DSBA-like_thioredoxin_dom"/>
</dbReference>
<feature type="domain" description="DSBA-like thioredoxin" evidence="3">
    <location>
        <begin position="3"/>
        <end position="188"/>
    </location>
</feature>
<comment type="caution">
    <text evidence="4">The sequence shown here is derived from an EMBL/GenBank/DDBJ whole genome shotgun (WGS) entry which is preliminary data.</text>
</comment>
<evidence type="ECO:0000313" key="4">
    <source>
        <dbReference type="EMBL" id="RFO96158.1"/>
    </source>
</evidence>
<sequence length="214" mass="23699">MKQITFYLDFISPYAWLAFEELPKALQGLSYSVQYKPVVLGALLRHNGSLGPAEIPAKRDWTYRHVMWLAHSRGVVLDMPALHPFNPMPLLRLAVATDAAGLPNRYVCETVFRHVWQGGADAVDPTRLQALTAELAPARTVNDDTVKAQLKAHTDEAMALKVFGVPAFEVDGKVFWGLDALPMLRAYLEGDAWFTDAHWNAPQALPSGLPPLKA</sequence>
<dbReference type="GO" id="GO:0018845">
    <property type="term" value="F:2-hydroxychromene-2-carboxylate isomerase activity"/>
    <property type="evidence" value="ECO:0007669"/>
    <property type="project" value="UniProtKB-UniRule"/>
</dbReference>
<comment type="similarity">
    <text evidence="1">Belongs to the GST superfamily. NadH family.</text>
</comment>
<keyword evidence="1" id="KW-0413">Isomerase</keyword>
<dbReference type="Proteomes" id="UP000260665">
    <property type="component" value="Unassembled WGS sequence"/>
</dbReference>
<comment type="catalytic activity">
    <reaction evidence="1">
        <text>2-hydroxychromene-2-carboxylate = (3E)-4-(2-hydroxyphenyl)-2-oxobut-3-enoate</text>
        <dbReference type="Rhea" id="RHEA:27401"/>
        <dbReference type="ChEBI" id="CHEBI:59350"/>
        <dbReference type="ChEBI" id="CHEBI:59353"/>
        <dbReference type="EC" id="5.99.1.4"/>
    </reaction>
</comment>
<dbReference type="EMBL" id="QFZK01000009">
    <property type="protein sequence ID" value="RFO96158.1"/>
    <property type="molecule type" value="Genomic_DNA"/>
</dbReference>
<accession>A0A3E1R9W3</accession>
<dbReference type="GO" id="GO:0004602">
    <property type="term" value="F:glutathione peroxidase activity"/>
    <property type="evidence" value="ECO:0007669"/>
    <property type="project" value="TreeGrafter"/>
</dbReference>
<keyword evidence="5" id="KW-1185">Reference proteome</keyword>
<organism evidence="4 5">
    <name type="scientific">Rhodoferax lacus</name>
    <dbReference type="NCBI Taxonomy" id="2184758"/>
    <lineage>
        <taxon>Bacteria</taxon>
        <taxon>Pseudomonadati</taxon>
        <taxon>Pseudomonadota</taxon>
        <taxon>Betaproteobacteria</taxon>
        <taxon>Burkholderiales</taxon>
        <taxon>Comamonadaceae</taxon>
        <taxon>Rhodoferax</taxon>
    </lineage>
</organism>
<dbReference type="CDD" id="cd03022">
    <property type="entry name" value="DsbA_HCCA_Iso"/>
    <property type="match status" value="1"/>
</dbReference>
<dbReference type="AlphaFoldDB" id="A0A3E1R9W3"/>